<dbReference type="EMBL" id="JAAGNN010000010">
    <property type="protein sequence ID" value="KAF4083742.1"/>
    <property type="molecule type" value="Genomic_DNA"/>
</dbReference>
<feature type="signal peptide" evidence="6">
    <location>
        <begin position="1"/>
        <end position="25"/>
    </location>
</feature>
<dbReference type="PRINTS" id="PR01932">
    <property type="entry name" value="INTRLEUKIN17"/>
</dbReference>
<dbReference type="GO" id="GO:0005615">
    <property type="term" value="C:extracellular space"/>
    <property type="evidence" value="ECO:0007669"/>
    <property type="project" value="UniProtKB-KW"/>
</dbReference>
<keyword evidence="8" id="KW-1185">Reference proteome</keyword>
<evidence type="ECO:0000256" key="2">
    <source>
        <dbReference type="ARBA" id="ARBA00007236"/>
    </source>
</evidence>
<accession>A0A7J6ALC3</accession>
<evidence type="ECO:0000256" key="3">
    <source>
        <dbReference type="ARBA" id="ARBA00022514"/>
    </source>
</evidence>
<reference evidence="7 8" key="1">
    <citation type="submission" date="2020-02" db="EMBL/GenBank/DDBJ databases">
        <title>A chromosome-scale genome assembly of the black bullhead catfish (Ameiurus melas).</title>
        <authorList>
            <person name="Wen M."/>
            <person name="Zham M."/>
            <person name="Cabau C."/>
            <person name="Klopp C."/>
            <person name="Donnadieu C."/>
            <person name="Roques C."/>
            <person name="Bouchez O."/>
            <person name="Lampietro C."/>
            <person name="Jouanno E."/>
            <person name="Herpin A."/>
            <person name="Louis A."/>
            <person name="Berthelot C."/>
            <person name="Parey E."/>
            <person name="Roest-Crollius H."/>
            <person name="Braasch I."/>
            <person name="Postlethwait J."/>
            <person name="Robinson-Rechavi M."/>
            <person name="Echchiki A."/>
            <person name="Begum T."/>
            <person name="Montfort J."/>
            <person name="Schartl M."/>
            <person name="Bobe J."/>
            <person name="Guiguen Y."/>
        </authorList>
    </citation>
    <scope>NUCLEOTIDE SEQUENCE [LARGE SCALE GENOMIC DNA]</scope>
    <source>
        <strain evidence="7">M_S1</strain>
        <tissue evidence="7">Blood</tissue>
    </source>
</reference>
<evidence type="ECO:0000313" key="7">
    <source>
        <dbReference type="EMBL" id="KAF4083742.1"/>
    </source>
</evidence>
<evidence type="ECO:0000313" key="8">
    <source>
        <dbReference type="Proteomes" id="UP000593565"/>
    </source>
</evidence>
<dbReference type="InterPro" id="IPR029034">
    <property type="entry name" value="Cystine-knot_cytokine"/>
</dbReference>
<keyword evidence="5 6" id="KW-0732">Signal</keyword>
<dbReference type="GO" id="GO:0005125">
    <property type="term" value="F:cytokine activity"/>
    <property type="evidence" value="ECO:0007669"/>
    <property type="project" value="UniProtKB-KW"/>
</dbReference>
<comment type="subcellular location">
    <subcellularLocation>
        <location evidence="1">Secreted</location>
    </subcellularLocation>
</comment>
<dbReference type="Proteomes" id="UP000593565">
    <property type="component" value="Unassembled WGS sequence"/>
</dbReference>
<evidence type="ECO:0000256" key="6">
    <source>
        <dbReference type="SAM" id="SignalP"/>
    </source>
</evidence>
<evidence type="ECO:0000256" key="4">
    <source>
        <dbReference type="ARBA" id="ARBA00022525"/>
    </source>
</evidence>
<keyword evidence="4" id="KW-0964">Secreted</keyword>
<dbReference type="InterPro" id="IPR010345">
    <property type="entry name" value="IL-17_fam"/>
</dbReference>
<evidence type="ECO:0000256" key="5">
    <source>
        <dbReference type="ARBA" id="ARBA00022729"/>
    </source>
</evidence>
<evidence type="ECO:0000256" key="1">
    <source>
        <dbReference type="ARBA" id="ARBA00004613"/>
    </source>
</evidence>
<name>A0A7J6ALC3_AMEME</name>
<proteinExistence type="inferred from homology"/>
<sequence length="158" mass="18253">MALKIMLLMLPCVMMMMMMMMVAQAAPSKSQGKLSAHHKPEADSPKYYIIGNLEHDMKPASHSIRPIQNDSISPWEYISTTDSNRIPSQLHEARCLLTGCLNWSGVETLEWESRRIFRQIPILQRVRGDDKNYYFRLEYKTISVGCTCVRPYVEQIGR</sequence>
<organism evidence="7 8">
    <name type="scientific">Ameiurus melas</name>
    <name type="common">Black bullhead</name>
    <name type="synonym">Silurus melas</name>
    <dbReference type="NCBI Taxonomy" id="219545"/>
    <lineage>
        <taxon>Eukaryota</taxon>
        <taxon>Metazoa</taxon>
        <taxon>Chordata</taxon>
        <taxon>Craniata</taxon>
        <taxon>Vertebrata</taxon>
        <taxon>Euteleostomi</taxon>
        <taxon>Actinopterygii</taxon>
        <taxon>Neopterygii</taxon>
        <taxon>Teleostei</taxon>
        <taxon>Ostariophysi</taxon>
        <taxon>Siluriformes</taxon>
        <taxon>Ictaluridae</taxon>
        <taxon>Ameiurus</taxon>
    </lineage>
</organism>
<gene>
    <name evidence="7" type="ORF">AMELA_G00120270</name>
</gene>
<protein>
    <submittedName>
        <fullName evidence="7">Uncharacterized protein</fullName>
    </submittedName>
</protein>
<comment type="similarity">
    <text evidence="2">Belongs to the IL-17 family.</text>
</comment>
<dbReference type="Gene3D" id="2.10.90.10">
    <property type="entry name" value="Cystine-knot cytokines"/>
    <property type="match status" value="1"/>
</dbReference>
<dbReference type="AlphaFoldDB" id="A0A7J6ALC3"/>
<dbReference type="Pfam" id="PF06083">
    <property type="entry name" value="IL17"/>
    <property type="match status" value="1"/>
</dbReference>
<dbReference type="SUPFAM" id="SSF57501">
    <property type="entry name" value="Cystine-knot cytokines"/>
    <property type="match status" value="1"/>
</dbReference>
<feature type="chain" id="PRO_5029896230" evidence="6">
    <location>
        <begin position="26"/>
        <end position="158"/>
    </location>
</feature>
<comment type="caution">
    <text evidence="7">The sequence shown here is derived from an EMBL/GenBank/DDBJ whole genome shotgun (WGS) entry which is preliminary data.</text>
</comment>
<dbReference type="GO" id="GO:0006954">
    <property type="term" value="P:inflammatory response"/>
    <property type="evidence" value="ECO:0007669"/>
    <property type="project" value="InterPro"/>
</dbReference>
<keyword evidence="3" id="KW-0202">Cytokine</keyword>
<dbReference type="InterPro" id="IPR020440">
    <property type="entry name" value="IL-17_chr"/>
</dbReference>